<evidence type="ECO:0000313" key="1">
    <source>
        <dbReference type="EMBL" id="KAK7361431.1"/>
    </source>
</evidence>
<comment type="caution">
    <text evidence="1">The sequence shown here is derived from an EMBL/GenBank/DDBJ whole genome shotgun (WGS) entry which is preliminary data.</text>
</comment>
<sequence length="104" mass="11578">MELEINNWPSYLNSTITVSLVNTFSSHCMALSYSLSNSWHKLDQNLISASIRPIVVTNPRKQHVADWERITNAGQVDVKNNGSIDVTISGAAHEMVDQGVRLKL</sequence>
<dbReference type="Proteomes" id="UP001367508">
    <property type="component" value="Unassembled WGS sequence"/>
</dbReference>
<proteinExistence type="predicted"/>
<gene>
    <name evidence="1" type="ORF">VNO77_03493</name>
</gene>
<dbReference type="EMBL" id="JAYMYQ010000001">
    <property type="protein sequence ID" value="KAK7361431.1"/>
    <property type="molecule type" value="Genomic_DNA"/>
</dbReference>
<keyword evidence="2" id="KW-1185">Reference proteome</keyword>
<protein>
    <submittedName>
        <fullName evidence="1">Uncharacterized protein</fullName>
    </submittedName>
</protein>
<accession>A0AAN9R6W9</accession>
<organism evidence="1 2">
    <name type="scientific">Canavalia gladiata</name>
    <name type="common">Sword bean</name>
    <name type="synonym">Dolichos gladiatus</name>
    <dbReference type="NCBI Taxonomy" id="3824"/>
    <lineage>
        <taxon>Eukaryota</taxon>
        <taxon>Viridiplantae</taxon>
        <taxon>Streptophyta</taxon>
        <taxon>Embryophyta</taxon>
        <taxon>Tracheophyta</taxon>
        <taxon>Spermatophyta</taxon>
        <taxon>Magnoliopsida</taxon>
        <taxon>eudicotyledons</taxon>
        <taxon>Gunneridae</taxon>
        <taxon>Pentapetalae</taxon>
        <taxon>rosids</taxon>
        <taxon>fabids</taxon>
        <taxon>Fabales</taxon>
        <taxon>Fabaceae</taxon>
        <taxon>Papilionoideae</taxon>
        <taxon>50 kb inversion clade</taxon>
        <taxon>NPAAA clade</taxon>
        <taxon>indigoferoid/millettioid clade</taxon>
        <taxon>Phaseoleae</taxon>
        <taxon>Canavalia</taxon>
    </lineage>
</organism>
<name>A0AAN9R6W9_CANGL</name>
<reference evidence="1 2" key="1">
    <citation type="submission" date="2024-01" db="EMBL/GenBank/DDBJ databases">
        <title>The genomes of 5 underutilized Papilionoideae crops provide insights into root nodulation and disease resistanc.</title>
        <authorList>
            <person name="Jiang F."/>
        </authorList>
    </citation>
    <scope>NUCLEOTIDE SEQUENCE [LARGE SCALE GENOMIC DNA]</scope>
    <source>
        <strain evidence="1">LVBAO_FW01</strain>
        <tissue evidence="1">Leaves</tissue>
    </source>
</reference>
<dbReference type="AlphaFoldDB" id="A0AAN9R6W9"/>
<evidence type="ECO:0000313" key="2">
    <source>
        <dbReference type="Proteomes" id="UP001367508"/>
    </source>
</evidence>